<name>A0AC58I6X6_DANRE</name>
<organism evidence="1 2">
    <name type="scientific">Danio rerio</name>
    <name type="common">Zebrafish</name>
    <name type="synonym">Brachydanio rerio</name>
    <dbReference type="NCBI Taxonomy" id="7955"/>
    <lineage>
        <taxon>Eukaryota</taxon>
        <taxon>Metazoa</taxon>
        <taxon>Chordata</taxon>
        <taxon>Craniata</taxon>
        <taxon>Vertebrata</taxon>
        <taxon>Euteleostomi</taxon>
        <taxon>Actinopterygii</taxon>
        <taxon>Neopterygii</taxon>
        <taxon>Teleostei</taxon>
        <taxon>Ostariophysi</taxon>
        <taxon>Cypriniformes</taxon>
        <taxon>Danionidae</taxon>
        <taxon>Danioninae</taxon>
        <taxon>Danio</taxon>
    </lineage>
</organism>
<dbReference type="Proteomes" id="UP000000437">
    <property type="component" value="Chromosome 20"/>
</dbReference>
<evidence type="ECO:0000313" key="1">
    <source>
        <dbReference type="Proteomes" id="UP000000437"/>
    </source>
</evidence>
<dbReference type="RefSeq" id="XP_073789961.1">
    <property type="nucleotide sequence ID" value="XM_073933860.1"/>
</dbReference>
<gene>
    <name evidence="2" type="primary">plcb1l</name>
</gene>
<reference evidence="2" key="1">
    <citation type="submission" date="2025-08" db="UniProtKB">
        <authorList>
            <consortium name="RefSeq"/>
        </authorList>
    </citation>
    <scope>IDENTIFICATION</scope>
    <source>
        <strain evidence="2">Tuebingen</strain>
        <tissue evidence="2">Fibroblasts and whole tissue</tissue>
    </source>
</reference>
<evidence type="ECO:0000313" key="2">
    <source>
        <dbReference type="RefSeq" id="XP_073789961.1"/>
    </source>
</evidence>
<accession>A0AC58I6X6</accession>
<proteinExistence type="predicted"/>
<sequence length="1199" mass="136350">MAGAQPGVHALQLRRATVPERLSTGEKFMKWDDDCTSGTPVTLYVDPQGYYLYWTDQNKETDLLDISLIKDTRTGRFAKTPRDVRLREQLDVGALQGQMEDRLLTVVCGSDMVNISFLNFCAFHEDVAKEWAKELFTLASNLLAQNLSRESSLEKVYSRLTLQLTTWGSIPVKNIFPLLPADRRRVESALEVCSLPTGRNDSIPLDTFTQDVYRQLLNNICPRNDIDTIFSDIGAKSRPYLTVEQMTDFLNNKQRDSRLNEILYPHLKAEQVQALVEKYEPDSMLSSRGQISVEGFARYLSGEENCIIPPEKLDLSEDITQPLSHYFINSSHNTYLIAGQLAGTSSVEIYRQVLLSGCRCVELDVWKGKAPDEEPIITHGFTMTTEISFKDVIEAIAETAFKTSQLPVILSFENHVDSPKQQAKMAEYCRKIFGDALLIDPLEKYPLEAGVPLPSPAELMGKILIKNKKSSHKADGSTRKRLTEQTSCSDSSCEPSSPSAGSLHQEMADSDAAERRLKTMKSTGSSSEDRGEEELEDDNDESKKSTDEGSAANEAFATEEMSNLVNYVQPVKFTNFETCKKVNRSYEMSSFVETKAMDLLKESPVEFIEYNKLQLSRIYPKGTRVDSSNYNPQVFWNAGCQLVALNFQTLDLPMQLNLGVFEYNGRCGYRLKPEFMRRMDKQFDPFTQSTVDGIIAHTLSLKIISGQFLSEKRVGVYVEVEMIGLPVDTRWKAFRTKSSQGNAINPVWDEEPMIFKRVVLPTLASLRITAYEDNGRCIGHRIIPVCAIRPGYRYISLRNERNQTLTLPSIFIYSEVKDYVPDTYADVIEALSNPIHYVNLMEQRSHQLAVLTQEEGEMETDGDQVNGGVESVSEVKTSENGLNHNSLSPRSSVQIHQTPSSGPVKPTAKSESVTQSALAEVQAQSVEELKQKKAFTRQQKKQYKELKDLMKKHHKQTSELISEHAARQKQLHSEFLRQRVALQKTRSVLSQDAALQQQESSRLSELKEQQQQMLLKLRQEQYYKEKYCKQEHAKQLVEKLVSVAEHCQSNQLKKLKELSEKESKDLKKKMDKQRQEKLNEARAQGKTLTEETKMEMDKAHVNEVVQAVHRLQGAQNTRLESLQKKHEEIKQQILEEKVKLQTQLDQEYQDKFRRLPLEIQEFVQESESGVQSRRDSAAVEKQISVCADAEERAVFDTLL</sequence>
<keyword evidence="1" id="KW-1185">Reference proteome</keyword>
<protein>
    <submittedName>
        <fullName evidence="2">1-phosphatidylinositol 4,5-bisphosphate phosphodiesterase beta-1 isoform X1</fullName>
    </submittedName>
</protein>